<gene>
    <name evidence="9" type="ORF">Prum_052760</name>
</gene>
<dbReference type="InterPro" id="IPR004638">
    <property type="entry name" value="EmrB-like"/>
</dbReference>
<keyword evidence="3" id="KW-1003">Cell membrane</keyword>
<dbReference type="GO" id="GO:0005886">
    <property type="term" value="C:plasma membrane"/>
    <property type="evidence" value="ECO:0007669"/>
    <property type="project" value="UniProtKB-SubCell"/>
</dbReference>
<evidence type="ECO:0000256" key="4">
    <source>
        <dbReference type="ARBA" id="ARBA00022692"/>
    </source>
</evidence>
<evidence type="ECO:0000313" key="9">
    <source>
        <dbReference type="EMBL" id="GFJ91634.1"/>
    </source>
</evidence>
<evidence type="ECO:0000256" key="5">
    <source>
        <dbReference type="ARBA" id="ARBA00022989"/>
    </source>
</evidence>
<reference evidence="9 10" key="2">
    <citation type="submission" date="2020-03" db="EMBL/GenBank/DDBJ databases">
        <authorList>
            <person name="Ichikawa N."/>
            <person name="Kimura A."/>
            <person name="Kitahashi Y."/>
            <person name="Uohara A."/>
        </authorList>
    </citation>
    <scope>NUCLEOTIDE SEQUENCE [LARGE SCALE GENOMIC DNA]</scope>
    <source>
        <strain evidence="9 10">NBRC 108638</strain>
    </source>
</reference>
<dbReference type="NCBIfam" id="TIGR00711">
    <property type="entry name" value="efflux_EmrB"/>
    <property type="match status" value="1"/>
</dbReference>
<evidence type="ECO:0000313" key="10">
    <source>
        <dbReference type="Proteomes" id="UP000482960"/>
    </source>
</evidence>
<dbReference type="InterPro" id="IPR036259">
    <property type="entry name" value="MFS_trans_sf"/>
</dbReference>
<evidence type="ECO:0000256" key="2">
    <source>
        <dbReference type="ARBA" id="ARBA00022448"/>
    </source>
</evidence>
<reference evidence="9 10" key="1">
    <citation type="submission" date="2020-03" db="EMBL/GenBank/DDBJ databases">
        <title>Whole genome shotgun sequence of Phytohabitans rumicis NBRC 108638.</title>
        <authorList>
            <person name="Komaki H."/>
            <person name="Tamura T."/>
        </authorList>
    </citation>
    <scope>NUCLEOTIDE SEQUENCE [LARGE SCALE GENOMIC DNA]</scope>
    <source>
        <strain evidence="9 10">NBRC 108638</strain>
    </source>
</reference>
<dbReference type="GO" id="GO:0022857">
    <property type="term" value="F:transmembrane transporter activity"/>
    <property type="evidence" value="ECO:0007669"/>
    <property type="project" value="InterPro"/>
</dbReference>
<feature type="transmembrane region" description="Helical" evidence="7">
    <location>
        <begin position="354"/>
        <end position="380"/>
    </location>
</feature>
<protein>
    <submittedName>
        <fullName evidence="9">MFS transporter</fullName>
    </submittedName>
</protein>
<keyword evidence="5 7" id="KW-1133">Transmembrane helix</keyword>
<dbReference type="Proteomes" id="UP000482960">
    <property type="component" value="Unassembled WGS sequence"/>
</dbReference>
<dbReference type="InterPro" id="IPR011701">
    <property type="entry name" value="MFS"/>
</dbReference>
<proteinExistence type="predicted"/>
<feature type="transmembrane region" description="Helical" evidence="7">
    <location>
        <begin position="12"/>
        <end position="37"/>
    </location>
</feature>
<dbReference type="EMBL" id="BLPG01000001">
    <property type="protein sequence ID" value="GFJ91634.1"/>
    <property type="molecule type" value="Genomic_DNA"/>
</dbReference>
<feature type="transmembrane region" description="Helical" evidence="7">
    <location>
        <begin position="401"/>
        <end position="420"/>
    </location>
</feature>
<feature type="transmembrane region" description="Helical" evidence="7">
    <location>
        <begin position="137"/>
        <end position="158"/>
    </location>
</feature>
<feature type="transmembrane region" description="Helical" evidence="7">
    <location>
        <begin position="432"/>
        <end position="451"/>
    </location>
</feature>
<evidence type="ECO:0000259" key="8">
    <source>
        <dbReference type="PROSITE" id="PS50850"/>
    </source>
</evidence>
<keyword evidence="10" id="KW-1185">Reference proteome</keyword>
<feature type="transmembrane region" description="Helical" evidence="7">
    <location>
        <begin position="329"/>
        <end position="348"/>
    </location>
</feature>
<feature type="transmembrane region" description="Helical" evidence="7">
    <location>
        <begin position="107"/>
        <end position="125"/>
    </location>
</feature>
<feature type="domain" description="Major facilitator superfamily (MFS) profile" evidence="8">
    <location>
        <begin position="12"/>
        <end position="456"/>
    </location>
</feature>
<evidence type="ECO:0000256" key="7">
    <source>
        <dbReference type="SAM" id="Phobius"/>
    </source>
</evidence>
<evidence type="ECO:0000256" key="6">
    <source>
        <dbReference type="ARBA" id="ARBA00023136"/>
    </source>
</evidence>
<name>A0A6V8L5X2_9ACTN</name>
<comment type="subcellular location">
    <subcellularLocation>
        <location evidence="1">Cell membrane</location>
        <topology evidence="1">Multi-pass membrane protein</topology>
    </subcellularLocation>
</comment>
<evidence type="ECO:0000256" key="1">
    <source>
        <dbReference type="ARBA" id="ARBA00004651"/>
    </source>
</evidence>
<dbReference type="SUPFAM" id="SSF103473">
    <property type="entry name" value="MFS general substrate transporter"/>
    <property type="match status" value="1"/>
</dbReference>
<dbReference type="AlphaFoldDB" id="A0A6V8L5X2"/>
<feature type="transmembrane region" description="Helical" evidence="7">
    <location>
        <begin position="52"/>
        <end position="70"/>
    </location>
</feature>
<dbReference type="PANTHER" id="PTHR42718">
    <property type="entry name" value="MAJOR FACILITATOR SUPERFAMILY MULTIDRUG TRANSPORTER MFSC"/>
    <property type="match status" value="1"/>
</dbReference>
<feature type="transmembrane region" description="Helical" evidence="7">
    <location>
        <begin position="195"/>
        <end position="215"/>
    </location>
</feature>
<keyword evidence="4 7" id="KW-0812">Transmembrane</keyword>
<dbReference type="InterPro" id="IPR020846">
    <property type="entry name" value="MFS_dom"/>
</dbReference>
<feature type="transmembrane region" description="Helical" evidence="7">
    <location>
        <begin position="221"/>
        <end position="244"/>
    </location>
</feature>
<dbReference type="PANTHER" id="PTHR42718:SF42">
    <property type="entry name" value="EXPORT PROTEIN"/>
    <property type="match status" value="1"/>
</dbReference>
<accession>A0A6V8L5X2</accession>
<dbReference type="Pfam" id="PF07690">
    <property type="entry name" value="MFS_1"/>
    <property type="match status" value="1"/>
</dbReference>
<dbReference type="PRINTS" id="PR01036">
    <property type="entry name" value="TCRTETB"/>
</dbReference>
<dbReference type="CDD" id="cd17321">
    <property type="entry name" value="MFS_MMR_MDR_like"/>
    <property type="match status" value="1"/>
</dbReference>
<feature type="transmembrane region" description="Helical" evidence="7">
    <location>
        <begin position="77"/>
        <end position="95"/>
    </location>
</feature>
<organism evidence="9 10">
    <name type="scientific">Phytohabitans rumicis</name>
    <dbReference type="NCBI Taxonomy" id="1076125"/>
    <lineage>
        <taxon>Bacteria</taxon>
        <taxon>Bacillati</taxon>
        <taxon>Actinomycetota</taxon>
        <taxon>Actinomycetes</taxon>
        <taxon>Micromonosporales</taxon>
        <taxon>Micromonosporaceae</taxon>
    </lineage>
</organism>
<dbReference type="Gene3D" id="1.20.1720.10">
    <property type="entry name" value="Multidrug resistance protein D"/>
    <property type="match status" value="1"/>
</dbReference>
<feature type="transmembrane region" description="Helical" evidence="7">
    <location>
        <begin position="265"/>
        <end position="287"/>
    </location>
</feature>
<dbReference type="RefSeq" id="WP_173078671.1">
    <property type="nucleotide sequence ID" value="NZ_BAABJB010000004.1"/>
</dbReference>
<feature type="transmembrane region" description="Helical" evidence="7">
    <location>
        <begin position="164"/>
        <end position="183"/>
    </location>
</feature>
<evidence type="ECO:0000256" key="3">
    <source>
        <dbReference type="ARBA" id="ARBA00022475"/>
    </source>
</evidence>
<keyword evidence="6 7" id="KW-0472">Membrane</keyword>
<sequence>MESTNTRGVGWTWLAVLVAVFMVAIDTLVVTTALPVIRVDLGADLEGLEWTVNAYTLTFAVFLLSGAALGDRLGRRAVFGGALVVFIAASALAALSDSVGMLVTARAIQGLGAAAILPLTLTLLASVVSPEQRGHAFGLWGAMVGLGIALGPVIGGSITEYQSWQWIFWINVPIGLLLLPVLARVRESRGGAGRLDPVGTVLVTAGLFGIVYGLVRGNGEGWTSGSVLTGLIGGGVLVLAFLAWESRAKAPMVPLSLFRTRGFSLTMVAALIMPFGVFGAIFLATQYLQTVLGYTPLEAGVRTLPWTAMPLLAAPISGRLTDKIGGRPLVFLGLIMQAVGIGWVGLIAEPDLAYGRLVIPFILTGLGLGTFLAPVAQLAIGFAPPELEGVASGVSNAIRQFGTVLGVSVAGAILGAYGGFTSGQTFTDGLVVAYLVAASALAVGALVTLGIPGRAEPRPVPVARSGAGQTVSAARR</sequence>
<dbReference type="PROSITE" id="PS50850">
    <property type="entry name" value="MFS"/>
    <property type="match status" value="1"/>
</dbReference>
<keyword evidence="2" id="KW-0813">Transport</keyword>
<dbReference type="Gene3D" id="1.20.1250.20">
    <property type="entry name" value="MFS general substrate transporter like domains"/>
    <property type="match status" value="1"/>
</dbReference>
<comment type="caution">
    <text evidence="9">The sequence shown here is derived from an EMBL/GenBank/DDBJ whole genome shotgun (WGS) entry which is preliminary data.</text>
</comment>